<proteinExistence type="predicted"/>
<accession>A0A1H9FXU4</accession>
<keyword evidence="3" id="KW-1185">Reference proteome</keyword>
<dbReference type="OrthoDB" id="385048at2157"/>
<keyword evidence="1" id="KW-0472">Membrane</keyword>
<evidence type="ECO:0000313" key="2">
    <source>
        <dbReference type="EMBL" id="SEQ42318.1"/>
    </source>
</evidence>
<dbReference type="EMBL" id="FOFD01000002">
    <property type="protein sequence ID" value="SEQ42318.1"/>
    <property type="molecule type" value="Genomic_DNA"/>
</dbReference>
<dbReference type="STRING" id="1186196.SAMN04489841_1701"/>
<name>A0A1H9FXU4_9EURY</name>
<evidence type="ECO:0008006" key="4">
    <source>
        <dbReference type="Google" id="ProtNLM"/>
    </source>
</evidence>
<sequence>MDETRIETRLNVIIALLLLILGYLVLGPTLRGLLFGSVSAILTPFAVAVLGPVTVLLAVWGLAKLSLALESA</sequence>
<reference evidence="3" key="1">
    <citation type="submission" date="2016-10" db="EMBL/GenBank/DDBJ databases">
        <authorList>
            <person name="Varghese N."/>
            <person name="Submissions S."/>
        </authorList>
    </citation>
    <scope>NUCLEOTIDE SEQUENCE [LARGE SCALE GENOMIC DNA]</scope>
    <source>
        <strain evidence="3">DSM 25055</strain>
    </source>
</reference>
<feature type="transmembrane region" description="Helical" evidence="1">
    <location>
        <begin position="12"/>
        <end position="34"/>
    </location>
</feature>
<organism evidence="2 3">
    <name type="scientific">Natrinema salaciae</name>
    <dbReference type="NCBI Taxonomy" id="1186196"/>
    <lineage>
        <taxon>Archaea</taxon>
        <taxon>Methanobacteriati</taxon>
        <taxon>Methanobacteriota</taxon>
        <taxon>Stenosarchaea group</taxon>
        <taxon>Halobacteria</taxon>
        <taxon>Halobacteriales</taxon>
        <taxon>Natrialbaceae</taxon>
        <taxon>Natrinema</taxon>
    </lineage>
</organism>
<keyword evidence="1" id="KW-1133">Transmembrane helix</keyword>
<dbReference type="AlphaFoldDB" id="A0A1H9FXU4"/>
<dbReference type="Proteomes" id="UP000199114">
    <property type="component" value="Unassembled WGS sequence"/>
</dbReference>
<feature type="transmembrane region" description="Helical" evidence="1">
    <location>
        <begin position="40"/>
        <end position="63"/>
    </location>
</feature>
<evidence type="ECO:0000313" key="3">
    <source>
        <dbReference type="Proteomes" id="UP000199114"/>
    </source>
</evidence>
<dbReference type="RefSeq" id="WP_090616347.1">
    <property type="nucleotide sequence ID" value="NZ_FOFD01000002.1"/>
</dbReference>
<gene>
    <name evidence="2" type="ORF">SAMN04489841_1701</name>
</gene>
<protein>
    <recommendedName>
        <fullName evidence="4">AI-2E family transporter</fullName>
    </recommendedName>
</protein>
<evidence type="ECO:0000256" key="1">
    <source>
        <dbReference type="SAM" id="Phobius"/>
    </source>
</evidence>
<keyword evidence="1" id="KW-0812">Transmembrane</keyword>